<organism evidence="3 4">
    <name type="scientific">Linum tenue</name>
    <dbReference type="NCBI Taxonomy" id="586396"/>
    <lineage>
        <taxon>Eukaryota</taxon>
        <taxon>Viridiplantae</taxon>
        <taxon>Streptophyta</taxon>
        <taxon>Embryophyta</taxon>
        <taxon>Tracheophyta</taxon>
        <taxon>Spermatophyta</taxon>
        <taxon>Magnoliopsida</taxon>
        <taxon>eudicotyledons</taxon>
        <taxon>Gunneridae</taxon>
        <taxon>Pentapetalae</taxon>
        <taxon>rosids</taxon>
        <taxon>fabids</taxon>
        <taxon>Malpighiales</taxon>
        <taxon>Linaceae</taxon>
        <taxon>Linum</taxon>
    </lineage>
</organism>
<dbReference type="Pfam" id="PF12776">
    <property type="entry name" value="Myb_DNA-bind_3"/>
    <property type="match status" value="1"/>
</dbReference>
<comment type="caution">
    <text evidence="3">The sequence shown here is derived from an EMBL/GenBank/DDBJ whole genome shotgun (WGS) entry which is preliminary data.</text>
</comment>
<dbReference type="PANTHER" id="PTHR46250:SF18">
    <property type="entry name" value="MYB_SANT-LIKE DOMAIN-CONTAINING PROTEIN"/>
    <property type="match status" value="1"/>
</dbReference>
<sequence>MTRKRKVVTTEGEVPQPTGPYFQWNESLNALLIQCMVEMTQRHQVENGSFKNGAFSELENMMLERSPGCGVKVEPNIRSRHKKLKKDFHAVQLVRNQSGCGWNNVTKTPTLDDDVFEALIKVHPNCKNLNRKPFPFYDELLKVFGKVGPANGRKVAGITDVVDSPIVDGPAFVDVDGIQTPIDVEGPGIESFMEDLINEGIEISQRAAVTPPAQPTQGASNSDMKKKAIKKENKTDNAIDAVAEELGGLKPIISRALDALGSVVGDSEEEGGREAALMAEIGKIQGLERCQVLDAAMTLVENDRKTRLFYALDNEEDKKYFIQNLLR</sequence>
<accession>A0AAV0JJD2</accession>
<dbReference type="PANTHER" id="PTHR46250">
    <property type="entry name" value="MYB/SANT-LIKE DNA-BINDING DOMAIN PROTEIN-RELATED"/>
    <property type="match status" value="1"/>
</dbReference>
<dbReference type="AlphaFoldDB" id="A0AAV0JJD2"/>
<gene>
    <name evidence="3" type="ORF">LITE_LOCUS14491</name>
</gene>
<feature type="domain" description="Myb/SANT-like" evidence="2">
    <location>
        <begin position="23"/>
        <end position="115"/>
    </location>
</feature>
<dbReference type="Proteomes" id="UP001154282">
    <property type="component" value="Unassembled WGS sequence"/>
</dbReference>
<feature type="region of interest" description="Disordered" evidence="1">
    <location>
        <begin position="207"/>
        <end position="232"/>
    </location>
</feature>
<dbReference type="InterPro" id="IPR024752">
    <property type="entry name" value="Myb/SANT-like_dom"/>
</dbReference>
<keyword evidence="4" id="KW-1185">Reference proteome</keyword>
<name>A0AAV0JJD2_9ROSI</name>
<protein>
    <recommendedName>
        <fullName evidence="2">Myb/SANT-like domain-containing protein</fullName>
    </recommendedName>
</protein>
<evidence type="ECO:0000256" key="1">
    <source>
        <dbReference type="SAM" id="MobiDB-lite"/>
    </source>
</evidence>
<evidence type="ECO:0000313" key="4">
    <source>
        <dbReference type="Proteomes" id="UP001154282"/>
    </source>
</evidence>
<dbReference type="EMBL" id="CAMGYJ010000005">
    <property type="protein sequence ID" value="CAI0409743.1"/>
    <property type="molecule type" value="Genomic_DNA"/>
</dbReference>
<proteinExistence type="predicted"/>
<feature type="compositionally biased region" description="Basic and acidic residues" evidence="1">
    <location>
        <begin position="223"/>
        <end position="232"/>
    </location>
</feature>
<evidence type="ECO:0000259" key="2">
    <source>
        <dbReference type="Pfam" id="PF12776"/>
    </source>
</evidence>
<evidence type="ECO:0000313" key="3">
    <source>
        <dbReference type="EMBL" id="CAI0409743.1"/>
    </source>
</evidence>
<reference evidence="3" key="1">
    <citation type="submission" date="2022-08" db="EMBL/GenBank/DDBJ databases">
        <authorList>
            <person name="Gutierrez-Valencia J."/>
        </authorList>
    </citation>
    <scope>NUCLEOTIDE SEQUENCE</scope>
</reference>